<dbReference type="GO" id="GO:0016020">
    <property type="term" value="C:membrane"/>
    <property type="evidence" value="ECO:0007669"/>
    <property type="project" value="UniProtKB-SubCell"/>
</dbReference>
<evidence type="ECO:0000313" key="8">
    <source>
        <dbReference type="EMBL" id="RAO71292.1"/>
    </source>
</evidence>
<name>A0A364L666_TALAM</name>
<organism evidence="8 9">
    <name type="scientific">Talaromyces amestolkiae</name>
    <dbReference type="NCBI Taxonomy" id="1196081"/>
    <lineage>
        <taxon>Eukaryota</taxon>
        <taxon>Fungi</taxon>
        <taxon>Dikarya</taxon>
        <taxon>Ascomycota</taxon>
        <taxon>Pezizomycotina</taxon>
        <taxon>Eurotiomycetes</taxon>
        <taxon>Eurotiomycetidae</taxon>
        <taxon>Eurotiales</taxon>
        <taxon>Trichocomaceae</taxon>
        <taxon>Talaromyces</taxon>
        <taxon>Talaromyces sect. Talaromyces</taxon>
    </lineage>
</organism>
<dbReference type="Proteomes" id="UP000249363">
    <property type="component" value="Unassembled WGS sequence"/>
</dbReference>
<evidence type="ECO:0000256" key="5">
    <source>
        <dbReference type="SAM" id="MobiDB-lite"/>
    </source>
</evidence>
<dbReference type="PANTHER" id="PTHR23502">
    <property type="entry name" value="MAJOR FACILITATOR SUPERFAMILY"/>
    <property type="match status" value="1"/>
</dbReference>
<dbReference type="InterPro" id="IPR011701">
    <property type="entry name" value="MFS"/>
</dbReference>
<dbReference type="FunFam" id="1.20.1250.20:FF:000011">
    <property type="entry name" value="MFS multidrug transporter, putative"/>
    <property type="match status" value="1"/>
</dbReference>
<feature type="transmembrane region" description="Helical" evidence="6">
    <location>
        <begin position="437"/>
        <end position="460"/>
    </location>
</feature>
<reference evidence="8 9" key="1">
    <citation type="journal article" date="2017" name="Biotechnol. Biofuels">
        <title>Differential beta-glucosidase expression as a function of carbon source availability in Talaromyces amestolkiae: a genomic and proteomic approach.</title>
        <authorList>
            <person name="de Eugenio L.I."/>
            <person name="Mendez-Liter J.A."/>
            <person name="Nieto-Dominguez M."/>
            <person name="Alonso L."/>
            <person name="Gil-Munoz J."/>
            <person name="Barriuso J."/>
            <person name="Prieto A."/>
            <person name="Martinez M.J."/>
        </authorList>
    </citation>
    <scope>NUCLEOTIDE SEQUENCE [LARGE SCALE GENOMIC DNA]</scope>
    <source>
        <strain evidence="8 9">CIB</strain>
    </source>
</reference>
<dbReference type="Gene3D" id="1.20.1250.20">
    <property type="entry name" value="MFS general substrate transporter like domains"/>
    <property type="match status" value="1"/>
</dbReference>
<keyword evidence="4 6" id="KW-0472">Membrane</keyword>
<feature type="transmembrane region" description="Helical" evidence="6">
    <location>
        <begin position="286"/>
        <end position="317"/>
    </location>
</feature>
<feature type="transmembrane region" description="Helical" evidence="6">
    <location>
        <begin position="472"/>
        <end position="495"/>
    </location>
</feature>
<keyword evidence="3 6" id="KW-1133">Transmembrane helix</keyword>
<evidence type="ECO:0000313" key="9">
    <source>
        <dbReference type="Proteomes" id="UP000249363"/>
    </source>
</evidence>
<dbReference type="Pfam" id="PF07690">
    <property type="entry name" value="MFS_1"/>
    <property type="match status" value="1"/>
</dbReference>
<dbReference type="STRING" id="1196081.A0A364L666"/>
<feature type="transmembrane region" description="Helical" evidence="6">
    <location>
        <begin position="381"/>
        <end position="399"/>
    </location>
</feature>
<feature type="transmembrane region" description="Helical" evidence="6">
    <location>
        <begin position="65"/>
        <end position="86"/>
    </location>
</feature>
<feature type="transmembrane region" description="Helical" evidence="6">
    <location>
        <begin position="405"/>
        <end position="425"/>
    </location>
</feature>
<feature type="transmembrane region" description="Helical" evidence="6">
    <location>
        <begin position="106"/>
        <end position="126"/>
    </location>
</feature>
<dbReference type="SUPFAM" id="SSF103473">
    <property type="entry name" value="MFS general substrate transporter"/>
    <property type="match status" value="1"/>
</dbReference>
<evidence type="ECO:0000256" key="4">
    <source>
        <dbReference type="ARBA" id="ARBA00023136"/>
    </source>
</evidence>
<evidence type="ECO:0000256" key="6">
    <source>
        <dbReference type="SAM" id="Phobius"/>
    </source>
</evidence>
<evidence type="ECO:0000259" key="7">
    <source>
        <dbReference type="PROSITE" id="PS50850"/>
    </source>
</evidence>
<dbReference type="PROSITE" id="PS50850">
    <property type="entry name" value="MFS"/>
    <property type="match status" value="1"/>
</dbReference>
<accession>A0A364L666</accession>
<feature type="compositionally biased region" description="Basic and acidic residues" evidence="5">
    <location>
        <begin position="15"/>
        <end position="26"/>
    </location>
</feature>
<dbReference type="GO" id="GO:0022857">
    <property type="term" value="F:transmembrane transporter activity"/>
    <property type="evidence" value="ECO:0007669"/>
    <property type="project" value="InterPro"/>
</dbReference>
<feature type="transmembrane region" description="Helical" evidence="6">
    <location>
        <begin position="133"/>
        <end position="152"/>
    </location>
</feature>
<protein>
    <recommendedName>
        <fullName evidence="7">Major facilitator superfamily (MFS) profile domain-containing protein</fullName>
    </recommendedName>
</protein>
<keyword evidence="9" id="KW-1185">Reference proteome</keyword>
<proteinExistence type="predicted"/>
<dbReference type="InterPro" id="IPR020846">
    <property type="entry name" value="MFS_dom"/>
</dbReference>
<feature type="transmembrane region" description="Helical" evidence="6">
    <location>
        <begin position="337"/>
        <end position="361"/>
    </location>
</feature>
<dbReference type="EMBL" id="MIKG01000015">
    <property type="protein sequence ID" value="RAO71292.1"/>
    <property type="molecule type" value="Genomic_DNA"/>
</dbReference>
<evidence type="ECO:0000256" key="2">
    <source>
        <dbReference type="ARBA" id="ARBA00022692"/>
    </source>
</evidence>
<feature type="transmembrane region" description="Helical" evidence="6">
    <location>
        <begin position="158"/>
        <end position="180"/>
    </location>
</feature>
<keyword evidence="2 6" id="KW-0812">Transmembrane</keyword>
<feature type="transmembrane region" description="Helical" evidence="6">
    <location>
        <begin position="192"/>
        <end position="213"/>
    </location>
</feature>
<feature type="domain" description="Major facilitator superfamily (MFS) profile" evidence="7">
    <location>
        <begin position="67"/>
        <end position="500"/>
    </location>
</feature>
<feature type="transmembrane region" description="Helical" evidence="6">
    <location>
        <begin position="219"/>
        <end position="242"/>
    </location>
</feature>
<dbReference type="AlphaFoldDB" id="A0A364L666"/>
<dbReference type="OrthoDB" id="6770063at2759"/>
<dbReference type="InterPro" id="IPR036259">
    <property type="entry name" value="MFS_trans_sf"/>
</dbReference>
<feature type="region of interest" description="Disordered" evidence="5">
    <location>
        <begin position="1"/>
        <end position="39"/>
    </location>
</feature>
<comment type="caution">
    <text evidence="8">The sequence shown here is derived from an EMBL/GenBank/DDBJ whole genome shotgun (WGS) entry which is preliminary data.</text>
</comment>
<evidence type="ECO:0000256" key="1">
    <source>
        <dbReference type="ARBA" id="ARBA00004141"/>
    </source>
</evidence>
<dbReference type="PANTHER" id="PTHR23502:SF60">
    <property type="entry name" value="MAJOR FACILITATOR SUPERFAMILY (MFS) PROFILE DOMAIN-CONTAINING PROTEIN-RELATED"/>
    <property type="match status" value="1"/>
</dbReference>
<evidence type="ECO:0000256" key="3">
    <source>
        <dbReference type="ARBA" id="ARBA00022989"/>
    </source>
</evidence>
<feature type="compositionally biased region" description="Acidic residues" evidence="5">
    <location>
        <begin position="27"/>
        <end position="39"/>
    </location>
</feature>
<dbReference type="GeneID" id="63796520"/>
<dbReference type="CDD" id="cd17323">
    <property type="entry name" value="MFS_Tpo1_MDR_like"/>
    <property type="match status" value="1"/>
</dbReference>
<sequence length="508" mass="55657">MQHDHELSGTLTPTRPKETSHSHELAEADCEEGPPVENENEQEIVTWDGADDAANPKNWSFKRKWGITVLVSLITFMTGISSAIIAPASNVIDDDFKIHSSFQQQLNFSIIQLAYVIGPLALAPLSEIYGRSLILQLSNVFFLIFNLVNGFANSDGEFLAFRFLSGLGACAPLTIGGGVLSDLWRPEEIGMAIGLYTLAPLLSPALGPLLGAWIVEKSTWKWCFFSITIFGVIVQVLVFFTLKETYGPRILQMKAQKLREETGNDQLRTTFELNDLRLVSIMRTSLVRVIVLLTTQPIIIFLSVYFAMVYGIIYLMLSSFPSLWTAYYHESVGVGGLHYVAIMCGLTIGAQGGGRIVDYLYKTLKSRSPDKTGSPEFRVPLLFLSTAVVAVGLFMYGWSAEAKTFWLSADIGAAIFSIGAAMTFTSIQTYVIDSYPLFAASAIGATAVLRSLTGFGFPLFAPTLYDKLGYGWGNSVLGFAVLAVGYAGALILWFYGSRLRDASPYARG</sequence>
<comment type="subcellular location">
    <subcellularLocation>
        <location evidence="1">Membrane</location>
        <topology evidence="1">Multi-pass membrane protein</topology>
    </subcellularLocation>
</comment>
<dbReference type="RefSeq" id="XP_040735808.1">
    <property type="nucleotide sequence ID" value="XM_040879986.1"/>
</dbReference>
<gene>
    <name evidence="8" type="ORF">BHQ10_007304</name>
</gene>